<dbReference type="InterPro" id="IPR052189">
    <property type="entry name" value="L-asp_N-monooxygenase_NS-form"/>
</dbReference>
<dbReference type="KEGG" id="prn:BW723_09860"/>
<dbReference type="OrthoDB" id="6309046at2"/>
<evidence type="ECO:0000313" key="2">
    <source>
        <dbReference type="EMBL" id="OBY66400.1"/>
    </source>
</evidence>
<comment type="caution">
    <text evidence="2">The sequence shown here is derived from an EMBL/GenBank/DDBJ whole genome shotgun (WGS) entry which is preliminary data.</text>
</comment>
<evidence type="ECO:0000313" key="3">
    <source>
        <dbReference type="Proteomes" id="UP000092612"/>
    </source>
</evidence>
<proteinExistence type="predicted"/>
<gene>
    <name evidence="2" type="ORF">LPB301_06825</name>
</gene>
<dbReference type="PANTHER" id="PTHR40254">
    <property type="entry name" value="BLR0577 PROTEIN"/>
    <property type="match status" value="1"/>
</dbReference>
<sequence>MKKLGIIGFGPRGLYALESLFFELSKNRKVKVQVFIFENEDELGAGQVWNSKQATINWTNISVRALRNLKGRPEIKIDDIIIPEFPSYIDALPKEEQEALQNLPDQFPPRSAIGQYLKDRATSILKVLEKNDLVIIHRKFIIDINYKNSEFIITDSSKNKYIVDEVLVTIGHQPTKLSKDLQHLEVESLESDKIFFSETYPIENIIQSAATHKAKHIVIRGFGLAMIDAVRALTIEKGGEFKITNDRTFASEFISSEKVAQKIIPYSLNGLPMVPKPLDKNVDEQFEPSKAQIKHFKNTVSKYAIEDEKANDAKFLKEIFAEIGVEIYLALENKLGSGNSAKELETAILNWFDDDKYKHETLVDSEIDTNTLIATYVNMAANEVPISLDFCLGQVIRHLQPTLYKTFSHANVSDAVFADVIQFDEQMKRYSYGPPIESMQQLIALHNAEILDFNFANNPEITAKDTFWTFEKNEHKIDCEVIINSVLSAPKLLEVTTPLILNLLRNDLIQPVHSELGIETHTDGTIVLDDETRKIPLAVLGRLAKGSVIGVDAILECFGPRIKDWAKGFINRL</sequence>
<protein>
    <recommendedName>
        <fullName evidence="1">FAD-dependent urate hydroxylase HpyO/Asp monooxygenase CreE-like FAD/NAD(P)-binding domain-containing protein</fullName>
    </recommendedName>
</protein>
<organism evidence="2 3">
    <name type="scientific">Polaribacter reichenbachii</name>
    <dbReference type="NCBI Taxonomy" id="996801"/>
    <lineage>
        <taxon>Bacteria</taxon>
        <taxon>Pseudomonadati</taxon>
        <taxon>Bacteroidota</taxon>
        <taxon>Flavobacteriia</taxon>
        <taxon>Flavobacteriales</taxon>
        <taxon>Flavobacteriaceae</taxon>
    </lineage>
</organism>
<reference evidence="3" key="1">
    <citation type="submission" date="2016-02" db="EMBL/GenBank/DDBJ databases">
        <title>Paenibacillus sp. LPB0068, isolated from Crassostrea gigas.</title>
        <authorList>
            <person name="Shin S.-K."/>
            <person name="Yi H."/>
        </authorList>
    </citation>
    <scope>NUCLEOTIDE SEQUENCE [LARGE SCALE GENOMIC DNA]</scope>
    <source>
        <strain evidence="3">KCTC 23969</strain>
    </source>
</reference>
<feature type="domain" description="FAD-dependent urate hydroxylase HpyO/Asp monooxygenase CreE-like FAD/NAD(P)-binding" evidence="1">
    <location>
        <begin position="6"/>
        <end position="173"/>
    </location>
</feature>
<keyword evidence="3" id="KW-1185">Reference proteome</keyword>
<dbReference type="RefSeq" id="WP_068359518.1">
    <property type="nucleotide sequence ID" value="NZ_CP019337.1"/>
</dbReference>
<dbReference type="PANTHER" id="PTHR40254:SF1">
    <property type="entry name" value="BLR0577 PROTEIN"/>
    <property type="match status" value="1"/>
</dbReference>
<name>A0A1B8U3E4_9FLAO</name>
<dbReference type="EMBL" id="LSFL01000015">
    <property type="protein sequence ID" value="OBY66400.1"/>
    <property type="molecule type" value="Genomic_DNA"/>
</dbReference>
<dbReference type="STRING" id="996801.BW723_09860"/>
<dbReference type="InterPro" id="IPR038732">
    <property type="entry name" value="HpyO/CreE_NAD-binding"/>
</dbReference>
<dbReference type="AlphaFoldDB" id="A0A1B8U3E4"/>
<dbReference type="InterPro" id="IPR036188">
    <property type="entry name" value="FAD/NAD-bd_sf"/>
</dbReference>
<evidence type="ECO:0000259" key="1">
    <source>
        <dbReference type="Pfam" id="PF13454"/>
    </source>
</evidence>
<dbReference type="SUPFAM" id="SSF51905">
    <property type="entry name" value="FAD/NAD(P)-binding domain"/>
    <property type="match status" value="1"/>
</dbReference>
<dbReference type="Pfam" id="PF13454">
    <property type="entry name" value="NAD_binding_9"/>
    <property type="match status" value="1"/>
</dbReference>
<dbReference type="Proteomes" id="UP000092612">
    <property type="component" value="Unassembled WGS sequence"/>
</dbReference>
<accession>A0A1B8U3E4</accession>